<evidence type="ECO:0000313" key="4">
    <source>
        <dbReference type="Proteomes" id="UP000620124"/>
    </source>
</evidence>
<feature type="signal peptide" evidence="2">
    <location>
        <begin position="1"/>
        <end position="28"/>
    </location>
</feature>
<evidence type="ECO:0000256" key="2">
    <source>
        <dbReference type="SAM" id="SignalP"/>
    </source>
</evidence>
<evidence type="ECO:0000313" key="3">
    <source>
        <dbReference type="EMBL" id="KAF7351932.1"/>
    </source>
</evidence>
<feature type="chain" id="PRO_5034477594" evidence="2">
    <location>
        <begin position="29"/>
        <end position="305"/>
    </location>
</feature>
<name>A0A8H6Y3D7_9AGAR</name>
<sequence>MSSSLALDLRLRTAAYLFLLFFSSSHLSSPPSSSSPPLLPTPYPLALLGRKQSNAPRGRAIVRRELRKIRVLQRTPPSSAHPPRLLPPSNPAVTPSVLPDPLPILLDDPLSILLSFDTPPSTTPSLGDLYSILFPPQPSGPVSLPGPLNPPFGMPTALEPTYIGKRDNSMCCMPTIVEPTSIGKRDNSMCCMPTPLEPTSIGKRDNPLCCMTTPLEPTSIGKRDNSMCCMPTPLEPTDIGTSLSPSQSGNPPSSKPTAPAPTSSDTSVSQSQSGAAGGSEKPGSAKGLNVPLVTLLGAVGFGMLL</sequence>
<dbReference type="AlphaFoldDB" id="A0A8H6Y3D7"/>
<comment type="caution">
    <text evidence="3">The sequence shown here is derived from an EMBL/GenBank/DDBJ whole genome shotgun (WGS) entry which is preliminary data.</text>
</comment>
<proteinExistence type="predicted"/>
<evidence type="ECO:0000256" key="1">
    <source>
        <dbReference type="SAM" id="MobiDB-lite"/>
    </source>
</evidence>
<accession>A0A8H6Y3D7</accession>
<feature type="region of interest" description="Disordered" evidence="1">
    <location>
        <begin position="224"/>
        <end position="287"/>
    </location>
</feature>
<feature type="compositionally biased region" description="Polar residues" evidence="1">
    <location>
        <begin position="239"/>
        <end position="250"/>
    </location>
</feature>
<keyword evidence="2" id="KW-0732">Signal</keyword>
<dbReference type="EMBL" id="JACAZI010000009">
    <property type="protein sequence ID" value="KAF7351932.1"/>
    <property type="molecule type" value="Genomic_DNA"/>
</dbReference>
<protein>
    <submittedName>
        <fullName evidence="3">Uncharacterized protein</fullName>
    </submittedName>
</protein>
<organism evidence="3 4">
    <name type="scientific">Mycena venus</name>
    <dbReference type="NCBI Taxonomy" id="2733690"/>
    <lineage>
        <taxon>Eukaryota</taxon>
        <taxon>Fungi</taxon>
        <taxon>Dikarya</taxon>
        <taxon>Basidiomycota</taxon>
        <taxon>Agaricomycotina</taxon>
        <taxon>Agaricomycetes</taxon>
        <taxon>Agaricomycetidae</taxon>
        <taxon>Agaricales</taxon>
        <taxon>Marasmiineae</taxon>
        <taxon>Mycenaceae</taxon>
        <taxon>Mycena</taxon>
    </lineage>
</organism>
<feature type="compositionally biased region" description="Low complexity" evidence="1">
    <location>
        <begin position="251"/>
        <end position="274"/>
    </location>
</feature>
<reference evidence="3" key="1">
    <citation type="submission" date="2020-05" db="EMBL/GenBank/DDBJ databases">
        <title>Mycena genomes resolve the evolution of fungal bioluminescence.</title>
        <authorList>
            <person name="Tsai I.J."/>
        </authorList>
    </citation>
    <scope>NUCLEOTIDE SEQUENCE</scope>
    <source>
        <strain evidence="3">CCC161011</strain>
    </source>
</reference>
<gene>
    <name evidence="3" type="ORF">MVEN_01155100</name>
</gene>
<dbReference type="Proteomes" id="UP000620124">
    <property type="component" value="Unassembled WGS sequence"/>
</dbReference>
<feature type="region of interest" description="Disordered" evidence="1">
    <location>
        <begin position="72"/>
        <end position="93"/>
    </location>
</feature>
<keyword evidence="4" id="KW-1185">Reference proteome</keyword>